<evidence type="ECO:0000313" key="3">
    <source>
        <dbReference type="Proteomes" id="UP000284451"/>
    </source>
</evidence>
<name>A0A443KAN3_9RHOB</name>
<comment type="caution">
    <text evidence="2">The sequence shown here is derived from an EMBL/GenBank/DDBJ whole genome shotgun (WGS) entry which is preliminary data.</text>
</comment>
<evidence type="ECO:0000313" key="2">
    <source>
        <dbReference type="EMBL" id="RWR29820.1"/>
    </source>
</evidence>
<proteinExistence type="predicted"/>
<gene>
    <name evidence="2" type="ORF">D2T29_13615</name>
</gene>
<sequence length="308" mass="34401">MMSDILTGPHGHDYAKLATLLRSFGDEKVVFVANPGNAGDALINLGMYAFFDHIGLQWESGQLGATYPDRIVIYSGGGALLDIYPNGDAFFLRNHPVCKALVLLPHTVRGYAGMLADMDERCHLFAREAETLTYLREHAQRAHVHYGHDMAFFLSDQTIAEMNWDRQFLLRPEIRVSWPKMMLKILATLKLRDPVLHILRGDAEATGASIPAYNYDLSELFSSGHLLNDPGGYMTPGICASTIKALRLLLRSARQVETNRLHMTVLSAIVGTPVTMMDNSYGKNRGIYERSIRDYFPAVTFEPAPLRA</sequence>
<reference evidence="2 3" key="1">
    <citation type="submission" date="2019-01" db="EMBL/GenBank/DDBJ databases">
        <title>Sinorhodobacter populi sp. nov. isolated from the symptomatic bark tissue of Populus euramericana canker.</title>
        <authorList>
            <person name="Xu G."/>
        </authorList>
    </citation>
    <scope>NUCLEOTIDE SEQUENCE [LARGE SCALE GENOMIC DNA]</scope>
    <source>
        <strain evidence="2 3">07D10-4-3</strain>
    </source>
</reference>
<organism evidence="2 3">
    <name type="scientific">Paenirhodobacter populi</name>
    <dbReference type="NCBI Taxonomy" id="2306993"/>
    <lineage>
        <taxon>Bacteria</taxon>
        <taxon>Pseudomonadati</taxon>
        <taxon>Pseudomonadota</taxon>
        <taxon>Alphaproteobacteria</taxon>
        <taxon>Rhodobacterales</taxon>
        <taxon>Rhodobacter group</taxon>
        <taxon>Paenirhodobacter</taxon>
    </lineage>
</organism>
<protein>
    <recommendedName>
        <fullName evidence="1">Polysaccharide pyruvyl transferase domain-containing protein</fullName>
    </recommendedName>
</protein>
<feature type="domain" description="Polysaccharide pyruvyl transferase" evidence="1">
    <location>
        <begin position="37"/>
        <end position="281"/>
    </location>
</feature>
<dbReference type="Proteomes" id="UP000284451">
    <property type="component" value="Unassembled WGS sequence"/>
</dbReference>
<evidence type="ECO:0000259" key="1">
    <source>
        <dbReference type="Pfam" id="PF04230"/>
    </source>
</evidence>
<dbReference type="AlphaFoldDB" id="A0A443KAN3"/>
<accession>A0A443KAN3</accession>
<dbReference type="InterPro" id="IPR007345">
    <property type="entry name" value="Polysacch_pyruvyl_Trfase"/>
</dbReference>
<dbReference type="Pfam" id="PF04230">
    <property type="entry name" value="PS_pyruv_trans"/>
    <property type="match status" value="1"/>
</dbReference>
<reference evidence="2 3" key="2">
    <citation type="submission" date="2019-01" db="EMBL/GenBank/DDBJ databases">
        <authorList>
            <person name="Li Y."/>
        </authorList>
    </citation>
    <scope>NUCLEOTIDE SEQUENCE [LARGE SCALE GENOMIC DNA]</scope>
    <source>
        <strain evidence="2 3">07D10-4-3</strain>
    </source>
</reference>
<dbReference type="EMBL" id="SAUY01000018">
    <property type="protein sequence ID" value="RWR29820.1"/>
    <property type="molecule type" value="Genomic_DNA"/>
</dbReference>